<reference evidence="2 3" key="1">
    <citation type="submission" date="2015-02" db="EMBL/GenBank/DDBJ databases">
        <title>Draft genome sequences of ten Microbacterium spp. with emphasis on heavy metal contaminated environments.</title>
        <authorList>
            <person name="Corretto E."/>
        </authorList>
    </citation>
    <scope>NUCLEOTIDE SEQUENCE [LARGE SCALE GENOMIC DNA]</scope>
    <source>
        <strain evidence="2 3">DSM 23848</strain>
    </source>
</reference>
<dbReference type="InterPro" id="IPR027843">
    <property type="entry name" value="DUF4440"/>
</dbReference>
<accession>A0A0F0KE24</accession>
<proteinExistence type="predicted"/>
<dbReference type="Proteomes" id="UP000033448">
    <property type="component" value="Unassembled WGS sequence"/>
</dbReference>
<dbReference type="OrthoDB" id="1551077at2"/>
<organism evidence="2 3">
    <name type="scientific">Microbacterium azadirachtae</name>
    <dbReference type="NCBI Taxonomy" id="582680"/>
    <lineage>
        <taxon>Bacteria</taxon>
        <taxon>Bacillati</taxon>
        <taxon>Actinomycetota</taxon>
        <taxon>Actinomycetes</taxon>
        <taxon>Micrococcales</taxon>
        <taxon>Microbacteriaceae</taxon>
        <taxon>Microbacterium</taxon>
    </lineage>
</organism>
<dbReference type="Pfam" id="PF14534">
    <property type="entry name" value="DUF4440"/>
    <property type="match status" value="1"/>
</dbReference>
<keyword evidence="3" id="KW-1185">Reference proteome</keyword>
<feature type="domain" description="DUF4440" evidence="1">
    <location>
        <begin position="14"/>
        <end position="128"/>
    </location>
</feature>
<dbReference type="RefSeq" id="WP_045252457.1">
    <property type="nucleotide sequence ID" value="NZ_CP099706.1"/>
</dbReference>
<dbReference type="PATRIC" id="fig|582680.7.peg.3825"/>
<gene>
    <name evidence="2" type="ORF">RL72_03770</name>
</gene>
<dbReference type="AlphaFoldDB" id="A0A0F0KE24"/>
<evidence type="ECO:0000313" key="3">
    <source>
        <dbReference type="Proteomes" id="UP000033448"/>
    </source>
</evidence>
<evidence type="ECO:0000259" key="1">
    <source>
        <dbReference type="Pfam" id="PF14534"/>
    </source>
</evidence>
<dbReference type="Gene3D" id="3.10.450.50">
    <property type="match status" value="1"/>
</dbReference>
<sequence>MDQTSPAALHADVHRLLSAMYEDYLRGDPAAIDARLAEDVTIFDSAADPLVTGLDELAALRRSRASSLSDPPSPAWTETALTIVDLGVREIGGVVVATWWLRVDGTDAQGAVVSPELSRNTAVLRRDADSALRIAHLHEDVRQEAGPLV</sequence>
<dbReference type="EMBL" id="JYIT01000086">
    <property type="protein sequence ID" value="KJL17521.1"/>
    <property type="molecule type" value="Genomic_DNA"/>
</dbReference>
<evidence type="ECO:0000313" key="2">
    <source>
        <dbReference type="EMBL" id="KJL17521.1"/>
    </source>
</evidence>
<protein>
    <recommendedName>
        <fullName evidence="1">DUF4440 domain-containing protein</fullName>
    </recommendedName>
</protein>
<comment type="caution">
    <text evidence="2">The sequence shown here is derived from an EMBL/GenBank/DDBJ whole genome shotgun (WGS) entry which is preliminary data.</text>
</comment>
<name>A0A0F0KE24_9MICO</name>
<dbReference type="InterPro" id="IPR032710">
    <property type="entry name" value="NTF2-like_dom_sf"/>
</dbReference>
<dbReference type="SUPFAM" id="SSF54427">
    <property type="entry name" value="NTF2-like"/>
    <property type="match status" value="1"/>
</dbReference>